<comment type="similarity">
    <text evidence="2">Belongs to the binding-protein-dependent transport system permease family. CysTW subfamily.</text>
</comment>
<sequence>MSRKTMTSTARRGRSSAVAAGPAVLWFLLFMIAPLVVLFVVSVGVRGPGGGYLPGFTLANYGELETRLVPILNTVRFSLIGTAVTLVVAYPLAYYLAMKAGRMRMVLLALIIVPFWTSMLIRTYAWIFLLGNNGIPEVLSTLGLADDLRLLNTPFAIVIGIVYNYLPLMLLPIYVSLERIDPSLRAASKDLGADRLATFRQVTLPLSAPGVLSGCLLVFIPVMGEYLIPVLLGGGRSYFLGNALADLFLQSRNWPLGAALAGSFILLMSFVVVGYSRLTRRLAGPLPTEGVL</sequence>
<dbReference type="InterPro" id="IPR000515">
    <property type="entry name" value="MetI-like"/>
</dbReference>
<comment type="caution">
    <text evidence="10">The sequence shown here is derived from an EMBL/GenBank/DDBJ whole genome shotgun (WGS) entry which is preliminary data.</text>
</comment>
<evidence type="ECO:0000313" key="11">
    <source>
        <dbReference type="Proteomes" id="UP001596096"/>
    </source>
</evidence>
<comment type="subcellular location">
    <subcellularLocation>
        <location evidence="1 8">Cell membrane</location>
        <topology evidence="1 8">Multi-pass membrane protein</topology>
    </subcellularLocation>
</comment>
<keyword evidence="6 8" id="KW-1133">Transmembrane helix</keyword>
<feature type="transmembrane region" description="Helical" evidence="8">
    <location>
        <begin position="150"/>
        <end position="175"/>
    </location>
</feature>
<evidence type="ECO:0000256" key="4">
    <source>
        <dbReference type="ARBA" id="ARBA00022475"/>
    </source>
</evidence>
<keyword evidence="7 8" id="KW-0472">Membrane</keyword>
<dbReference type="RefSeq" id="WP_219545992.1">
    <property type="nucleotide sequence ID" value="NZ_JAHKRN010000020.1"/>
</dbReference>
<evidence type="ECO:0000259" key="9">
    <source>
        <dbReference type="PROSITE" id="PS50928"/>
    </source>
</evidence>
<keyword evidence="11" id="KW-1185">Reference proteome</keyword>
<keyword evidence="5 8" id="KW-0812">Transmembrane</keyword>
<accession>A0ABW1C0E7</accession>
<evidence type="ECO:0000256" key="5">
    <source>
        <dbReference type="ARBA" id="ARBA00022692"/>
    </source>
</evidence>
<reference evidence="11" key="1">
    <citation type="journal article" date="2019" name="Int. J. Syst. Evol. Microbiol.">
        <title>The Global Catalogue of Microorganisms (GCM) 10K type strain sequencing project: providing services to taxonomists for standard genome sequencing and annotation.</title>
        <authorList>
            <consortium name="The Broad Institute Genomics Platform"/>
            <consortium name="The Broad Institute Genome Sequencing Center for Infectious Disease"/>
            <person name="Wu L."/>
            <person name="Ma J."/>
        </authorList>
    </citation>
    <scope>NUCLEOTIDE SEQUENCE [LARGE SCALE GENOMIC DNA]</scope>
    <source>
        <strain evidence="11">CGMCC 4.7106</strain>
    </source>
</reference>
<evidence type="ECO:0000256" key="6">
    <source>
        <dbReference type="ARBA" id="ARBA00022989"/>
    </source>
</evidence>
<proteinExistence type="inferred from homology"/>
<gene>
    <name evidence="10" type="ORF">ACFPUY_23890</name>
</gene>
<feature type="transmembrane region" description="Helical" evidence="8">
    <location>
        <begin position="210"/>
        <end position="234"/>
    </location>
</feature>
<dbReference type="Pfam" id="PF00528">
    <property type="entry name" value="BPD_transp_1"/>
    <property type="match status" value="1"/>
</dbReference>
<dbReference type="PANTHER" id="PTHR42929">
    <property type="entry name" value="INNER MEMBRANE ABC TRANSPORTER PERMEASE PROTEIN YDCU-RELATED-RELATED"/>
    <property type="match status" value="1"/>
</dbReference>
<evidence type="ECO:0000256" key="8">
    <source>
        <dbReference type="RuleBase" id="RU363032"/>
    </source>
</evidence>
<name>A0ABW1C0E7_9ACTN</name>
<evidence type="ECO:0000256" key="1">
    <source>
        <dbReference type="ARBA" id="ARBA00004651"/>
    </source>
</evidence>
<feature type="transmembrane region" description="Helical" evidence="8">
    <location>
        <begin position="77"/>
        <end position="97"/>
    </location>
</feature>
<dbReference type="CDD" id="cd06261">
    <property type="entry name" value="TM_PBP2"/>
    <property type="match status" value="1"/>
</dbReference>
<organism evidence="10 11">
    <name type="scientific">Nonomuraea harbinensis</name>
    <dbReference type="NCBI Taxonomy" id="1286938"/>
    <lineage>
        <taxon>Bacteria</taxon>
        <taxon>Bacillati</taxon>
        <taxon>Actinomycetota</taxon>
        <taxon>Actinomycetes</taxon>
        <taxon>Streptosporangiales</taxon>
        <taxon>Streptosporangiaceae</taxon>
        <taxon>Nonomuraea</taxon>
    </lineage>
</organism>
<feature type="domain" description="ABC transmembrane type-1" evidence="9">
    <location>
        <begin position="71"/>
        <end position="277"/>
    </location>
</feature>
<evidence type="ECO:0000313" key="10">
    <source>
        <dbReference type="EMBL" id="MFC5818156.1"/>
    </source>
</evidence>
<dbReference type="PROSITE" id="PS50928">
    <property type="entry name" value="ABC_TM1"/>
    <property type="match status" value="1"/>
</dbReference>
<evidence type="ECO:0000256" key="7">
    <source>
        <dbReference type="ARBA" id="ARBA00023136"/>
    </source>
</evidence>
<evidence type="ECO:0000256" key="3">
    <source>
        <dbReference type="ARBA" id="ARBA00022448"/>
    </source>
</evidence>
<dbReference type="PANTHER" id="PTHR42929:SF1">
    <property type="entry name" value="INNER MEMBRANE ABC TRANSPORTER PERMEASE PROTEIN YDCU-RELATED"/>
    <property type="match status" value="1"/>
</dbReference>
<dbReference type="Proteomes" id="UP001596096">
    <property type="component" value="Unassembled WGS sequence"/>
</dbReference>
<feature type="transmembrane region" description="Helical" evidence="8">
    <location>
        <begin position="21"/>
        <end position="45"/>
    </location>
</feature>
<keyword evidence="4" id="KW-1003">Cell membrane</keyword>
<feature type="transmembrane region" description="Helical" evidence="8">
    <location>
        <begin position="106"/>
        <end position="130"/>
    </location>
</feature>
<feature type="transmembrane region" description="Helical" evidence="8">
    <location>
        <begin position="254"/>
        <end position="275"/>
    </location>
</feature>
<dbReference type="EMBL" id="JBHSNW010000012">
    <property type="protein sequence ID" value="MFC5818156.1"/>
    <property type="molecule type" value="Genomic_DNA"/>
</dbReference>
<keyword evidence="3 8" id="KW-0813">Transport</keyword>
<evidence type="ECO:0000256" key="2">
    <source>
        <dbReference type="ARBA" id="ARBA00007069"/>
    </source>
</evidence>
<protein>
    <submittedName>
        <fullName evidence="10">ABC transporter permease</fullName>
    </submittedName>
</protein>